<dbReference type="Pfam" id="PF16477">
    <property type="entry name" value="DUF5054"/>
    <property type="match status" value="1"/>
</dbReference>
<dbReference type="EMBL" id="CAJNYV010000627">
    <property type="protein sequence ID" value="CAF3371589.1"/>
    <property type="molecule type" value="Genomic_DNA"/>
</dbReference>
<dbReference type="Proteomes" id="UP000663865">
    <property type="component" value="Unassembled WGS sequence"/>
</dbReference>
<gene>
    <name evidence="2" type="ORF">KIK155_LOCUS5448</name>
</gene>
<evidence type="ECO:0000313" key="2">
    <source>
        <dbReference type="EMBL" id="CAF3371589.1"/>
    </source>
</evidence>
<dbReference type="AlphaFoldDB" id="A0A817XXH7"/>
<keyword evidence="1" id="KW-0732">Signal</keyword>
<evidence type="ECO:0000256" key="1">
    <source>
        <dbReference type="SAM" id="SignalP"/>
    </source>
</evidence>
<evidence type="ECO:0000313" key="3">
    <source>
        <dbReference type="Proteomes" id="UP000663865"/>
    </source>
</evidence>
<reference evidence="2" key="1">
    <citation type="submission" date="2021-02" db="EMBL/GenBank/DDBJ databases">
        <authorList>
            <person name="Nowell W R."/>
        </authorList>
    </citation>
    <scope>NUCLEOTIDE SEQUENCE</scope>
</reference>
<accession>A0A817XXH7</accession>
<feature type="signal peptide" evidence="1">
    <location>
        <begin position="1"/>
        <end position="17"/>
    </location>
</feature>
<name>A0A817XXH7_9BILA</name>
<feature type="chain" id="PRO_5032626715" evidence="1">
    <location>
        <begin position="18"/>
        <end position="951"/>
    </location>
</feature>
<sequence>MLIGILFTIVTLVTVSASDRVAADTNHLDGNYYMFIPDTGNQYVFNIFFSHPFNRYVVTVTAQTLAWATATLNIVNDTSVTLVCDNGDTLPGIITYPTDLPSICWPTSKDFTCWTRLLSNVTRIHVVNMNHLDVGYNGIPATGFINNILNIYFHQYFPRAAILAEQILHISPKDSFIYTTHPWLLSMFFDCPPNLVLAGIKLLCPSSDELALVERAIRLGAITWHAGAMNMQYEWMNEQVLNQSLDLSVALAKRFSVPVPCVVSVRDVPGVPIAMIRSLNQYFSEHCSSKPMVTVGVNAAVTDYDVPNGLFRWGTSQDSYVIGTWHSYGYPNNPGSVFTNPGGLSLDDIIIVPQIGIGLAFAFRTDNQGPPMSISEIHQNHEILRQSYPGAEIISSSLQNFLEDISGVTDELALFDGDISDSWLQGIGSDPKRVQQYQAVQRALTTCFERNLCSKNDEELIDGSRYLVKIPEHTWGLPSVYDQVNWSNKQFQTVINTQSFNNCRLAWLEQRKFFDLYLDTVHDHPVYNIIQQELNAAFSNVARPNLARFKPVSSTETFVLFRASSNPLSVTFDQNLGSISNLTRSDKLFWADGNSQLATYTYITYNETDFNQLSITYGNPGYDKPNSTANANPVSMVWLPKLQQLFRSRTDENTFLAQLKLDPNAVNLYGGFSEIWLTYTFADETTLELEWLGLNKTATRLAEASMLKFLLPMKPSCSLVQYDTKVDVQQAAGKTSYYQRGVDSFSCQTSLSSKCFATLHVKSYDAPIACPILNGKEPTALPFPAPGSSPPLDGMAYNLHNNVWNTNYIYWYPLPREILKLRKAENPVSIYYVFDGLVLKCRHDTVVTENPPDSEFGTNHGYEIECGVYSVHIQVNNDVRPLIGEFIIDDTLNKHNAGTENSVQNSLKDILGFMHKSMNVISSLKEYITENKQRLIDQQADHEPPDGHAHP</sequence>
<dbReference type="InterPro" id="IPR032482">
    <property type="entry name" value="DUF5054"/>
</dbReference>
<proteinExistence type="predicted"/>
<comment type="caution">
    <text evidence="2">The sequence shown here is derived from an EMBL/GenBank/DDBJ whole genome shotgun (WGS) entry which is preliminary data.</text>
</comment>
<protein>
    <submittedName>
        <fullName evidence="2">Uncharacterized protein</fullName>
    </submittedName>
</protein>
<organism evidence="2 3">
    <name type="scientific">Rotaria socialis</name>
    <dbReference type="NCBI Taxonomy" id="392032"/>
    <lineage>
        <taxon>Eukaryota</taxon>
        <taxon>Metazoa</taxon>
        <taxon>Spiralia</taxon>
        <taxon>Gnathifera</taxon>
        <taxon>Rotifera</taxon>
        <taxon>Eurotatoria</taxon>
        <taxon>Bdelloidea</taxon>
        <taxon>Philodinida</taxon>
        <taxon>Philodinidae</taxon>
        <taxon>Rotaria</taxon>
    </lineage>
</organism>